<dbReference type="eggNOG" id="ENOG502QU4U">
    <property type="taxonomic scope" value="Eukaryota"/>
</dbReference>
<gene>
    <name evidence="6" type="ORF">CFIO01_07538</name>
</gene>
<evidence type="ECO:0000256" key="2">
    <source>
        <dbReference type="ARBA" id="ARBA00022692"/>
    </source>
</evidence>
<proteinExistence type="predicted"/>
<organism evidence="6 7">
    <name type="scientific">Colletotrichum fioriniae PJ7</name>
    <dbReference type="NCBI Taxonomy" id="1445577"/>
    <lineage>
        <taxon>Eukaryota</taxon>
        <taxon>Fungi</taxon>
        <taxon>Dikarya</taxon>
        <taxon>Ascomycota</taxon>
        <taxon>Pezizomycotina</taxon>
        <taxon>Sordariomycetes</taxon>
        <taxon>Hypocreomycetidae</taxon>
        <taxon>Glomerellales</taxon>
        <taxon>Glomerellaceae</taxon>
        <taxon>Colletotrichum</taxon>
        <taxon>Colletotrichum acutatum species complex</taxon>
    </lineage>
</organism>
<feature type="transmembrane region" description="Helical" evidence="5">
    <location>
        <begin position="84"/>
        <end position="106"/>
    </location>
</feature>
<feature type="transmembrane region" description="Helical" evidence="5">
    <location>
        <begin position="223"/>
        <end position="248"/>
    </location>
</feature>
<evidence type="ECO:0000313" key="6">
    <source>
        <dbReference type="EMBL" id="EXF80685.1"/>
    </source>
</evidence>
<dbReference type="GO" id="GO:0005886">
    <property type="term" value="C:plasma membrane"/>
    <property type="evidence" value="ECO:0007669"/>
    <property type="project" value="TreeGrafter"/>
</dbReference>
<dbReference type="AlphaFoldDB" id="A0A010QVP2"/>
<feature type="transmembrane region" description="Helical" evidence="5">
    <location>
        <begin position="284"/>
        <end position="304"/>
    </location>
</feature>
<dbReference type="GO" id="GO:0000324">
    <property type="term" value="C:fungal-type vacuole"/>
    <property type="evidence" value="ECO:0007669"/>
    <property type="project" value="TreeGrafter"/>
</dbReference>
<keyword evidence="7" id="KW-1185">Reference proteome</keyword>
<feature type="transmembrane region" description="Helical" evidence="5">
    <location>
        <begin position="188"/>
        <end position="211"/>
    </location>
</feature>
<evidence type="ECO:0000256" key="4">
    <source>
        <dbReference type="ARBA" id="ARBA00023136"/>
    </source>
</evidence>
<feature type="transmembrane region" description="Helical" evidence="5">
    <location>
        <begin position="320"/>
        <end position="339"/>
    </location>
</feature>
<name>A0A010QVP2_9PEZI</name>
<feature type="transmembrane region" description="Helical" evidence="5">
    <location>
        <begin position="113"/>
        <end position="133"/>
    </location>
</feature>
<reference evidence="6 7" key="1">
    <citation type="submission" date="2014-02" db="EMBL/GenBank/DDBJ databases">
        <title>The genome sequence of Colletotrichum fioriniae PJ7.</title>
        <authorList>
            <person name="Baroncelli R."/>
            <person name="Thon M.R."/>
        </authorList>
    </citation>
    <scope>NUCLEOTIDE SEQUENCE [LARGE SCALE GENOMIC DNA]</scope>
    <source>
        <strain evidence="6 7">PJ7</strain>
    </source>
</reference>
<evidence type="ECO:0000256" key="3">
    <source>
        <dbReference type="ARBA" id="ARBA00022989"/>
    </source>
</evidence>
<comment type="caution">
    <text evidence="6">The sequence shown here is derived from an EMBL/GenBank/DDBJ whole genome shotgun (WGS) entry which is preliminary data.</text>
</comment>
<dbReference type="PANTHER" id="PTHR31465">
    <property type="entry name" value="PROTEIN RTA1-RELATED"/>
    <property type="match status" value="1"/>
</dbReference>
<dbReference type="KEGG" id="cfj:CFIO01_07538"/>
<feature type="transmembrane region" description="Helical" evidence="5">
    <location>
        <begin position="145"/>
        <end position="167"/>
    </location>
</feature>
<accession>A0A010QVP2</accession>
<sequence>MDYNKMMEIVQDAHKDPSSIDPDRILNYIFASTGYSIENPPPPPVINQLKIDFARWLPAFCFLKPDLEYCKEGVISFYSYRVSLAANVTFLVLFALSFGGFAYTMARTRRANLFSVAMMLGIVSEMIGYAGRIFSWKNQWNENPFLVQVCCLTVGPAFLAAGIYLCLRQIVTAFGPKNSRIPPKWYTRIFIPCDLISLALQAVGGALASVASKRDLPTAKGDAVMIAGLAFQVFTMFAFMLVAADFALRTYRASRHAHLPNLSCALDNHPDMVRLRRSSRFKGFLGALVVSTVCIFIRCVFRVIELSGGWTGPLMARQDLFIAFEGVMIVVSVVVLNFFHPALCSSHLFEPPADRTAGVPKRRKRVISGPRLVNFDSYEKSHGSSIETA</sequence>
<dbReference type="InterPro" id="IPR007568">
    <property type="entry name" value="RTA1"/>
</dbReference>
<protein>
    <submittedName>
        <fullName evidence="6">RTA1 like protein</fullName>
    </submittedName>
</protein>
<dbReference type="Proteomes" id="UP000020467">
    <property type="component" value="Unassembled WGS sequence"/>
</dbReference>
<evidence type="ECO:0000313" key="7">
    <source>
        <dbReference type="Proteomes" id="UP000020467"/>
    </source>
</evidence>
<keyword evidence="2 5" id="KW-0812">Transmembrane</keyword>
<keyword evidence="4 5" id="KW-0472">Membrane</keyword>
<evidence type="ECO:0000256" key="5">
    <source>
        <dbReference type="SAM" id="Phobius"/>
    </source>
</evidence>
<dbReference type="Pfam" id="PF04479">
    <property type="entry name" value="RTA1"/>
    <property type="match status" value="1"/>
</dbReference>
<comment type="subcellular location">
    <subcellularLocation>
        <location evidence="1">Membrane</location>
        <topology evidence="1">Multi-pass membrane protein</topology>
    </subcellularLocation>
</comment>
<dbReference type="OrthoDB" id="4521223at2759"/>
<evidence type="ECO:0000256" key="1">
    <source>
        <dbReference type="ARBA" id="ARBA00004141"/>
    </source>
</evidence>
<dbReference type="PANTHER" id="PTHR31465:SF7">
    <property type="entry name" value="SPHINGOID LONG-CHAIN BASE TRANSPORTER RSB1"/>
    <property type="match status" value="1"/>
</dbReference>
<dbReference type="HOGENOM" id="CLU_033465_6_1_1"/>
<keyword evidence="3 5" id="KW-1133">Transmembrane helix</keyword>
<dbReference type="EMBL" id="JARH01000419">
    <property type="protein sequence ID" value="EXF80685.1"/>
    <property type="molecule type" value="Genomic_DNA"/>
</dbReference>